<accession>A0A432WG03</accession>
<dbReference type="PANTHER" id="PTHR35891">
    <property type="entry name" value="THIOL:DISULFIDE INTERCHANGE PROTEIN DSBA"/>
    <property type="match status" value="1"/>
</dbReference>
<feature type="chain" id="PRO_5018973082" description="DSBA-like thioredoxin domain-containing protein" evidence="1">
    <location>
        <begin position="26"/>
        <end position="216"/>
    </location>
</feature>
<feature type="signal peptide" evidence="1">
    <location>
        <begin position="1"/>
        <end position="25"/>
    </location>
</feature>
<dbReference type="AlphaFoldDB" id="A0A432WG03"/>
<gene>
    <name evidence="3" type="ORF">CWE11_08125</name>
</gene>
<dbReference type="InterPro" id="IPR050824">
    <property type="entry name" value="Thiol_disulfide_DsbA"/>
</dbReference>
<dbReference type="Pfam" id="PF01323">
    <property type="entry name" value="DSBA"/>
    <property type="match status" value="1"/>
</dbReference>
<evidence type="ECO:0000313" key="4">
    <source>
        <dbReference type="Proteomes" id="UP000288405"/>
    </source>
</evidence>
<protein>
    <recommendedName>
        <fullName evidence="2">DSBA-like thioredoxin domain-containing protein</fullName>
    </recommendedName>
</protein>
<keyword evidence="1" id="KW-0732">Signal</keyword>
<organism evidence="3 4">
    <name type="scientific">Aliidiomarina sanyensis</name>
    <dbReference type="NCBI Taxonomy" id="1249555"/>
    <lineage>
        <taxon>Bacteria</taxon>
        <taxon>Pseudomonadati</taxon>
        <taxon>Pseudomonadota</taxon>
        <taxon>Gammaproteobacteria</taxon>
        <taxon>Alteromonadales</taxon>
        <taxon>Idiomarinaceae</taxon>
        <taxon>Aliidiomarina</taxon>
    </lineage>
</organism>
<dbReference type="Gene3D" id="3.40.30.10">
    <property type="entry name" value="Glutaredoxin"/>
    <property type="match status" value="1"/>
</dbReference>
<comment type="caution">
    <text evidence="3">The sequence shown here is derived from an EMBL/GenBank/DDBJ whole genome shotgun (WGS) entry which is preliminary data.</text>
</comment>
<evidence type="ECO:0000259" key="2">
    <source>
        <dbReference type="Pfam" id="PF01323"/>
    </source>
</evidence>
<dbReference type="EMBL" id="PIPM01000007">
    <property type="protein sequence ID" value="RUO32730.1"/>
    <property type="molecule type" value="Genomic_DNA"/>
</dbReference>
<dbReference type="PROSITE" id="PS51257">
    <property type="entry name" value="PROKAR_LIPOPROTEIN"/>
    <property type="match status" value="1"/>
</dbReference>
<keyword evidence="4" id="KW-1185">Reference proteome</keyword>
<dbReference type="OrthoDB" id="9784896at2"/>
<dbReference type="InterPro" id="IPR001853">
    <property type="entry name" value="DSBA-like_thioredoxin_dom"/>
</dbReference>
<dbReference type="InterPro" id="IPR036249">
    <property type="entry name" value="Thioredoxin-like_sf"/>
</dbReference>
<dbReference type="RefSeq" id="WP_126777115.1">
    <property type="nucleotide sequence ID" value="NZ_PIPM01000007.1"/>
</dbReference>
<feature type="domain" description="DSBA-like thioredoxin" evidence="2">
    <location>
        <begin position="105"/>
        <end position="191"/>
    </location>
</feature>
<name>A0A432WG03_9GAMM</name>
<sequence length="216" mass="24027">MIRQWLSAAVLAAVTVFFISACSEAPDPEASGNGGFVTGKHYLVLDYPVQQGNTEPFLVEYLWVGCPYCQRIEPILQAYKDQHPEVSMVRIHGALTQRWTVDGSIFHALEMKAERDIAPEMLEFYASKAPDLPDGEDLTDFIESLGFDPDEVFAMASSAEVAGILETSFNDMQQNNIRGVPAIVVNGRYVLANPLPEDIVSDEDYFALLNYLLTRD</sequence>
<evidence type="ECO:0000313" key="3">
    <source>
        <dbReference type="EMBL" id="RUO32730.1"/>
    </source>
</evidence>
<dbReference type="PANTHER" id="PTHR35891:SF3">
    <property type="entry name" value="THIOL:DISULFIDE INTERCHANGE PROTEIN DSBL"/>
    <property type="match status" value="1"/>
</dbReference>
<dbReference type="Proteomes" id="UP000288405">
    <property type="component" value="Unassembled WGS sequence"/>
</dbReference>
<proteinExistence type="predicted"/>
<reference evidence="3 4" key="1">
    <citation type="journal article" date="2011" name="Front. Microbiol.">
        <title>Genomic signatures of strain selection and enhancement in Bacillus atrophaeus var. globigii, a historical biowarfare simulant.</title>
        <authorList>
            <person name="Gibbons H.S."/>
            <person name="Broomall S.M."/>
            <person name="McNew L.A."/>
            <person name="Daligault H."/>
            <person name="Chapman C."/>
            <person name="Bruce D."/>
            <person name="Karavis M."/>
            <person name="Krepps M."/>
            <person name="McGregor P.A."/>
            <person name="Hong C."/>
            <person name="Park K.H."/>
            <person name="Akmal A."/>
            <person name="Feldman A."/>
            <person name="Lin J.S."/>
            <person name="Chang W.E."/>
            <person name="Higgs B.W."/>
            <person name="Demirev P."/>
            <person name="Lindquist J."/>
            <person name="Liem A."/>
            <person name="Fochler E."/>
            <person name="Read T.D."/>
            <person name="Tapia R."/>
            <person name="Johnson S."/>
            <person name="Bishop-Lilly K.A."/>
            <person name="Detter C."/>
            <person name="Han C."/>
            <person name="Sozhamannan S."/>
            <person name="Rosenzweig C.N."/>
            <person name="Skowronski E.W."/>
        </authorList>
    </citation>
    <scope>NUCLEOTIDE SEQUENCE [LARGE SCALE GENOMIC DNA]</scope>
    <source>
        <strain evidence="3 4">GYP-17</strain>
    </source>
</reference>
<evidence type="ECO:0000256" key="1">
    <source>
        <dbReference type="SAM" id="SignalP"/>
    </source>
</evidence>
<dbReference type="GO" id="GO:0016491">
    <property type="term" value="F:oxidoreductase activity"/>
    <property type="evidence" value="ECO:0007669"/>
    <property type="project" value="InterPro"/>
</dbReference>
<dbReference type="SUPFAM" id="SSF52833">
    <property type="entry name" value="Thioredoxin-like"/>
    <property type="match status" value="1"/>
</dbReference>